<evidence type="ECO:0000256" key="1">
    <source>
        <dbReference type="ARBA" id="ARBA00022555"/>
    </source>
</evidence>
<dbReference type="InterPro" id="IPR008532">
    <property type="entry name" value="NFACT_RNA-bd"/>
</dbReference>
<keyword evidence="8" id="KW-1185">Reference proteome</keyword>
<sequence>MALDGIFLFSLVQELKDVIIGGKIDKINQPEKDEIILNIHKGRIKHKLLISSSSTYPRIHLTKLNKPNPMKAPMFCMVLRKYLTNAKIADISQIDSDRIVIIRFESTDELGFNSVYLLITEIMGRHSNITLVRERDNMIMDSIKHITSDINTYRSIFPGVKYIYPPKSSKLNPFNFTYNDVYTYIKDNNINFNKYMFSNIFTGISKTLSTEIYFNLTLNSISLEPKFLEKILDYTKMIINRILNKDFKYTLYKSSEKDFIDFYCIELNSLNEHTKVPYSSPSDLIEDFYFTKDKFDRLKSKSSDLQKIIVNNINRCIKKSKILNNTLKQCKDKEKYRLFGELLTANIYALKKGMKEIEVDNYYSENYDKVKIYLDENKTPSENIQSYYKKYNKLKKSEESAYEQLKQNDDELEYLQSVLTNIQNVDNYTEIEEIKKELIETGYIKFKKSYKSSKTKMSKPMHFVSTDGFHIYVGKNNIQNDYLTLKFAHKNDIWLHTKNIPGSHVIIKSVGIVPETTLKEAANLAAYYSKSQNSSNVPVDYTQVKNVKKPSGAKPGMVIYYTNQTIYITPEIPKLKQIID</sequence>
<dbReference type="EMBL" id="LTBB01000002">
    <property type="protein sequence ID" value="KYH29794.1"/>
    <property type="molecule type" value="Genomic_DNA"/>
</dbReference>
<dbReference type="Pfam" id="PF05833">
    <property type="entry name" value="NFACT_N"/>
    <property type="match status" value="1"/>
</dbReference>
<keyword evidence="3 5" id="KW-0694">RNA-binding</keyword>
<evidence type="ECO:0000259" key="6">
    <source>
        <dbReference type="Pfam" id="PF05670"/>
    </source>
</evidence>
<keyword evidence="2 5" id="KW-0699">rRNA-binding</keyword>
<evidence type="ECO:0000313" key="8">
    <source>
        <dbReference type="Proteomes" id="UP000075374"/>
    </source>
</evidence>
<dbReference type="HAMAP" id="MF_00844_B">
    <property type="entry name" value="RqcH_B"/>
    <property type="match status" value="1"/>
</dbReference>
<dbReference type="GO" id="GO:1990112">
    <property type="term" value="C:RQC complex"/>
    <property type="evidence" value="ECO:0007669"/>
    <property type="project" value="TreeGrafter"/>
</dbReference>
<comment type="caution">
    <text evidence="7">The sequence shown here is derived from an EMBL/GenBank/DDBJ whole genome shotgun (WGS) entry which is preliminary data.</text>
</comment>
<dbReference type="PANTHER" id="PTHR15239">
    <property type="entry name" value="NUCLEAR EXPORT MEDIATOR FACTOR NEMF"/>
    <property type="match status" value="1"/>
</dbReference>
<keyword evidence="4 5" id="KW-0648">Protein biosynthesis</keyword>
<evidence type="ECO:0000256" key="4">
    <source>
        <dbReference type="ARBA" id="ARBA00022917"/>
    </source>
</evidence>
<dbReference type="AlphaFoldDB" id="A0A151AQ80"/>
<dbReference type="Pfam" id="PF05670">
    <property type="entry name" value="NFACT-R_1"/>
    <property type="match status" value="1"/>
</dbReference>
<feature type="domain" description="NFACT RNA-binding" evidence="6">
    <location>
        <begin position="459"/>
        <end position="554"/>
    </location>
</feature>
<evidence type="ECO:0000313" key="7">
    <source>
        <dbReference type="EMBL" id="KYH29794.1"/>
    </source>
</evidence>
<organism evidence="7 8">
    <name type="scientific">Clostridium colicanis DSM 13634</name>
    <dbReference type="NCBI Taxonomy" id="1121305"/>
    <lineage>
        <taxon>Bacteria</taxon>
        <taxon>Bacillati</taxon>
        <taxon>Bacillota</taxon>
        <taxon>Clostridia</taxon>
        <taxon>Eubacteriales</taxon>
        <taxon>Clostridiaceae</taxon>
        <taxon>Clostridium</taxon>
    </lineage>
</organism>
<dbReference type="GO" id="GO:0043023">
    <property type="term" value="F:ribosomal large subunit binding"/>
    <property type="evidence" value="ECO:0007669"/>
    <property type="project" value="UniProtKB-UniRule"/>
</dbReference>
<protein>
    <recommendedName>
        <fullName evidence="5">Rqc2 homolog RqcH</fullName>
        <shortName evidence="5">RqcH</shortName>
    </recommendedName>
</protein>
<dbReference type="PANTHER" id="PTHR15239:SF6">
    <property type="entry name" value="RIBOSOME QUALITY CONTROL COMPLEX SUBUNIT NEMF"/>
    <property type="match status" value="1"/>
</dbReference>
<dbReference type="Proteomes" id="UP000075374">
    <property type="component" value="Unassembled WGS sequence"/>
</dbReference>
<dbReference type="STRING" id="1121305.CLCOL_04320"/>
<proteinExistence type="inferred from homology"/>
<evidence type="ECO:0000256" key="3">
    <source>
        <dbReference type="ARBA" id="ARBA00022884"/>
    </source>
</evidence>
<dbReference type="RefSeq" id="WP_061857366.1">
    <property type="nucleotide sequence ID" value="NZ_LTBB01000002.1"/>
</dbReference>
<dbReference type="FunFam" id="2.30.310.10:FF:000004">
    <property type="entry name" value="Fibronectin-binding protein A"/>
    <property type="match status" value="1"/>
</dbReference>
<name>A0A151AQ80_9CLOT</name>
<evidence type="ECO:0000256" key="5">
    <source>
        <dbReference type="HAMAP-Rule" id="MF_00844"/>
    </source>
</evidence>
<dbReference type="PATRIC" id="fig|1121305.3.peg.434"/>
<reference evidence="7 8" key="1">
    <citation type="submission" date="2016-02" db="EMBL/GenBank/DDBJ databases">
        <title>Genome sequence of Clostridium colicanis DSM 13634.</title>
        <authorList>
            <person name="Poehlein A."/>
            <person name="Daniel R."/>
        </authorList>
    </citation>
    <scope>NUCLEOTIDE SEQUENCE [LARGE SCALE GENOMIC DNA]</scope>
    <source>
        <strain evidence="7 8">DSM 13634</strain>
    </source>
</reference>
<dbReference type="InterPro" id="IPR043682">
    <property type="entry name" value="RqcH_bacterial"/>
</dbReference>
<keyword evidence="1 5" id="KW-0820">tRNA-binding</keyword>
<dbReference type="GO" id="GO:0072344">
    <property type="term" value="P:rescue of stalled ribosome"/>
    <property type="evidence" value="ECO:0007669"/>
    <property type="project" value="UniProtKB-UniRule"/>
</dbReference>
<dbReference type="Gene3D" id="2.30.310.10">
    <property type="entry name" value="ibrinogen binding protein from staphylococcus aureus domain"/>
    <property type="match status" value="1"/>
</dbReference>
<gene>
    <name evidence="5" type="primary">rqcH</name>
    <name evidence="7" type="ORF">CLCOL_04320</name>
</gene>
<accession>A0A151AQ80</accession>
<comment type="similarity">
    <text evidence="5">Belongs to the NEMF family.</text>
</comment>
<dbReference type="InterPro" id="IPR051608">
    <property type="entry name" value="RQC_Subunit_NEMF"/>
</dbReference>
<dbReference type="GO" id="GO:0019843">
    <property type="term" value="F:rRNA binding"/>
    <property type="evidence" value="ECO:0007669"/>
    <property type="project" value="UniProtKB-UniRule"/>
</dbReference>
<comment type="subunit">
    <text evidence="5">Associates with stalled 50S ribosomal subunits. Binds to RqcP.</text>
</comment>
<dbReference type="GO" id="GO:0000049">
    <property type="term" value="F:tRNA binding"/>
    <property type="evidence" value="ECO:0007669"/>
    <property type="project" value="UniProtKB-UniRule"/>
</dbReference>
<evidence type="ECO:0000256" key="2">
    <source>
        <dbReference type="ARBA" id="ARBA00022730"/>
    </source>
</evidence>
<comment type="function">
    <text evidence="5">Key component of the ribosome quality control system (RQC), a ribosome-associated complex that mediates the extraction of incompletely synthesized nascent chains from stalled ribosomes and their subsequent degradation. RqcH recruits Ala-charged tRNA, and with RqcP directs the elongation of stalled nascent chains on 50S ribosomal subunits, leading to non-templated C-terminal alanine extensions (Ala tail). The Ala tail promotes nascent chain degradation. May add between 1 and at least 8 Ala residues. Binds to stalled 50S ribosomal subunits.</text>
</comment>